<dbReference type="Gene3D" id="3.30.1370.220">
    <property type="match status" value="1"/>
</dbReference>
<proteinExistence type="inferred from homology"/>
<feature type="domain" description="Tail sheath protein C-terminal" evidence="2">
    <location>
        <begin position="234"/>
        <end position="346"/>
    </location>
</feature>
<comment type="similarity">
    <text evidence="1">Belongs to the myoviridae tail sheath protein family.</text>
</comment>
<comment type="caution">
    <text evidence="3">The sequence shown here is derived from an EMBL/GenBank/DDBJ whole genome shotgun (WGS) entry which is preliminary data.</text>
</comment>
<dbReference type="Proteomes" id="UP001519921">
    <property type="component" value="Unassembled WGS sequence"/>
</dbReference>
<protein>
    <submittedName>
        <fullName evidence="3">Phage tail protein</fullName>
    </submittedName>
</protein>
<dbReference type="RefSeq" id="WP_219778034.1">
    <property type="nucleotide sequence ID" value="NZ_JAHXPT010000002.1"/>
</dbReference>
<dbReference type="InterPro" id="IPR020287">
    <property type="entry name" value="Tail_sheath_C"/>
</dbReference>
<accession>A0ABS7AJY5</accession>
<dbReference type="EMBL" id="JAHXPT010000002">
    <property type="protein sequence ID" value="MBW6408969.1"/>
    <property type="molecule type" value="Genomic_DNA"/>
</dbReference>
<evidence type="ECO:0000259" key="2">
    <source>
        <dbReference type="Pfam" id="PF17482"/>
    </source>
</evidence>
<keyword evidence="4" id="KW-1185">Reference proteome</keyword>
<dbReference type="Pfam" id="PF17482">
    <property type="entry name" value="Phage_sheath_1C"/>
    <property type="match status" value="1"/>
</dbReference>
<organism evidence="3 4">
    <name type="scientific">Clostridium weizhouense</name>
    <dbReference type="NCBI Taxonomy" id="2859781"/>
    <lineage>
        <taxon>Bacteria</taxon>
        <taxon>Bacillati</taxon>
        <taxon>Bacillota</taxon>
        <taxon>Clostridia</taxon>
        <taxon>Eubacteriales</taxon>
        <taxon>Clostridiaceae</taxon>
        <taxon>Clostridium</taxon>
    </lineage>
</organism>
<evidence type="ECO:0000256" key="1">
    <source>
        <dbReference type="ARBA" id="ARBA00008005"/>
    </source>
</evidence>
<reference evidence="3 4" key="1">
    <citation type="submission" date="2021-07" db="EMBL/GenBank/DDBJ databases">
        <title>Clostridium weizhouense sp. nov., an anaerobic bacterium isolated from activated sludge of Petroleum wastewater.</title>
        <authorList>
            <person name="Li Q."/>
        </authorList>
    </citation>
    <scope>NUCLEOTIDE SEQUENCE [LARGE SCALE GENOMIC DNA]</scope>
    <source>
        <strain evidence="3 4">YB-6</strain>
    </source>
</reference>
<evidence type="ECO:0000313" key="4">
    <source>
        <dbReference type="Proteomes" id="UP001519921"/>
    </source>
</evidence>
<name>A0ABS7AJY5_9CLOT</name>
<sequence length="359" mass="40179">MATNNTMHGTKFTVQALAETANIRAKHGVLFLILDDLAVTPGVYQYSKLKKVVEKYEEKNKSLISTIFADYGVKTLIVSVGHAESGLTGSLDKSLSLLNKINENGWLAVPQIKTDEDKKKVADFVKSQRKEEDYQIKAVLYNYKSNFEGIVNFTGKDLGDISPEEYTIQTAATLCTLGANEAITNHIAKNVKSCDVKADNNDCVSNGELFLYNNGTNIVYSRGVNSLEVIENSQSEALSKIRIIETMDLVKSDSNKIFESHYLGRLGNSYKNRKTLTNELNSYLKTLSNEGYLSNDEESFAELDAEATRRYLESKGINTDEMKDEEVLKAKTGSYVFIKITLKIMDCIEDIHICLQYET</sequence>
<evidence type="ECO:0000313" key="3">
    <source>
        <dbReference type="EMBL" id="MBW6408969.1"/>
    </source>
</evidence>
<gene>
    <name evidence="3" type="ORF">KYD98_02595</name>
</gene>
<dbReference type="Gene3D" id="3.40.50.11790">
    <property type="match status" value="1"/>
</dbReference>